<protein>
    <submittedName>
        <fullName evidence="1">tRNA (Adenine37-N(6))-methyltransferase TrmN6</fullName>
        <ecNumber evidence="1">2.1.1.223</ecNumber>
    </submittedName>
</protein>
<dbReference type="EMBL" id="LR026963">
    <property type="protein sequence ID" value="VBB69778.1"/>
    <property type="molecule type" value="Genomic_DNA"/>
</dbReference>
<dbReference type="Gene3D" id="3.40.50.150">
    <property type="entry name" value="Vaccinia Virus protein VP39"/>
    <property type="match status" value="1"/>
</dbReference>
<keyword evidence="1" id="KW-0808">Transferase</keyword>
<name>A0A484HC86_9ZZZZ</name>
<dbReference type="EC" id="2.1.1.223" evidence="1"/>
<dbReference type="InterPro" id="IPR050210">
    <property type="entry name" value="tRNA_Adenine-N(6)_MTase"/>
</dbReference>
<dbReference type="SUPFAM" id="SSF53335">
    <property type="entry name" value="S-adenosyl-L-methionine-dependent methyltransferases"/>
    <property type="match status" value="1"/>
</dbReference>
<dbReference type="AlphaFoldDB" id="A0A484HC86"/>
<dbReference type="InterPro" id="IPR029063">
    <property type="entry name" value="SAM-dependent_MTases_sf"/>
</dbReference>
<evidence type="ECO:0000313" key="1">
    <source>
        <dbReference type="EMBL" id="VBB69778.1"/>
    </source>
</evidence>
<dbReference type="CDD" id="cd02440">
    <property type="entry name" value="AdoMet_MTases"/>
    <property type="match status" value="1"/>
</dbReference>
<accession>A0A484HC86</accession>
<dbReference type="PANTHER" id="PTHR47739:SF1">
    <property type="entry name" value="TRNA1(VAL) (ADENINE(37)-N6)-METHYLTRANSFERASE"/>
    <property type="match status" value="1"/>
</dbReference>
<reference evidence="1" key="1">
    <citation type="submission" date="2018-10" db="EMBL/GenBank/DDBJ databases">
        <authorList>
            <person name="Gruber-Vodicka H."/>
            <person name="Jaeckle O."/>
        </authorList>
    </citation>
    <scope>NUCLEOTIDE SEQUENCE</scope>
</reference>
<dbReference type="PANTHER" id="PTHR47739">
    <property type="entry name" value="TRNA1(VAL) (ADENINE(37)-N6)-METHYLTRANSFERASE"/>
    <property type="match status" value="1"/>
</dbReference>
<gene>
    <name evidence="1" type="ORF">RIEGSTA812A_PEG_1251</name>
</gene>
<keyword evidence="1" id="KW-0489">Methyltransferase</keyword>
<dbReference type="GO" id="GO:0032259">
    <property type="term" value="P:methylation"/>
    <property type="evidence" value="ECO:0007669"/>
    <property type="project" value="UniProtKB-KW"/>
</dbReference>
<proteinExistence type="predicted"/>
<dbReference type="GO" id="GO:0008168">
    <property type="term" value="F:methyltransferase activity"/>
    <property type="evidence" value="ECO:0007669"/>
    <property type="project" value="UniProtKB-KW"/>
</dbReference>
<sequence>MHLSPAWTEDTLLNGRIRLRQPKDGYRVTFEPVVLAAAVPARPGDRVADIGTGTGAAALCLLARVPNTLVIGVELQKVLARLATINGALNGTGRRFQTIVADVLQYTPLRRGDRETGKEWKPSPALAWSTFDHVMSNPPFAAAGTPSSNPIRATAHHAVDLKAWITACVALLRPQGSLTLIHRADALDRLLAALTGVVGGIEIIPLWPRAGLSARRIIVRGRKGSRAPPVLRTGLILHTTAGYTVEAESLLRQGNALRVT</sequence>
<organism evidence="1">
    <name type="scientific">invertebrate metagenome</name>
    <dbReference type="NCBI Taxonomy" id="1711999"/>
    <lineage>
        <taxon>unclassified sequences</taxon>
        <taxon>metagenomes</taxon>
        <taxon>organismal metagenomes</taxon>
    </lineage>
</organism>